<reference evidence="2 3" key="1">
    <citation type="journal article" date="2011" name="BMC Genomics">
        <title>Insight into cross-talk between intra-amoebal pathogens.</title>
        <authorList>
            <person name="Gimenez G."/>
            <person name="Bertelli C."/>
            <person name="Moliner C."/>
            <person name="Robert C."/>
            <person name="Raoult D."/>
            <person name="Fournier P.E."/>
            <person name="Greub G."/>
        </authorList>
    </citation>
    <scope>NUCLEOTIDE SEQUENCE [LARGE SCALE GENOMIC DNA]</scope>
    <source>
        <strain evidence="2 3">LLAP12</strain>
    </source>
</reference>
<evidence type="ECO:0008006" key="4">
    <source>
        <dbReference type="Google" id="ProtNLM"/>
    </source>
</evidence>
<name>G9ETQ3_9GAMM</name>
<feature type="transmembrane region" description="Helical" evidence="1">
    <location>
        <begin position="286"/>
        <end position="306"/>
    </location>
</feature>
<sequence>MLTPSNIKRYKNYFLLFSITLIFAIWIKNVVSYAPVIHPEFIGTADFMTTSSTSEKADIYKIFNLSVTEQGYYRPRVISFLLQYIDSKFLLFMTKVYPQWGARLIGYYFSILMIILASFYLTTVLFPKNNFWFKLLLAMMPLTWLNMHWTLLVTLRSGKLLCVAGVIYIFTIFIKAEKRDFNVLHGNTLLFYVIMFNLFCLVDEQCISMLLLFTCCSLFYVLIDKNIHTFVLYGGCALALYFVQYHTFLKSVFSQFTPNFSSTHPHHLSLLLENFTWNMVWKSIKIYGYLIVKNFSFLLIFFLFALIKCVHSKKNYVLLNSGMFIVGGIISVVGLGLIHPPIINLPELKISMYFLPTIAIFYCLFLYLLKESSYNNYYQFILAIFIAGVSLNNITQFDKITNVIKTGHLSSYISLSNILTESMTFRTACDEKIKGLDNLIPDVSIPHFCSTFGPRQTKRSPASS</sequence>
<keyword evidence="1" id="KW-0812">Transmembrane</keyword>
<organism evidence="2 3">
    <name type="scientific">Legionella drancourtii LLAP12</name>
    <dbReference type="NCBI Taxonomy" id="658187"/>
    <lineage>
        <taxon>Bacteria</taxon>
        <taxon>Pseudomonadati</taxon>
        <taxon>Pseudomonadota</taxon>
        <taxon>Gammaproteobacteria</taxon>
        <taxon>Legionellales</taxon>
        <taxon>Legionellaceae</taxon>
        <taxon>Legionella</taxon>
    </lineage>
</organism>
<dbReference type="HOGENOM" id="CLU_588987_0_0_6"/>
<dbReference type="Proteomes" id="UP000002770">
    <property type="component" value="Unassembled WGS sequence"/>
</dbReference>
<keyword evidence="3" id="KW-1185">Reference proteome</keyword>
<gene>
    <name evidence="2" type="ORF">LDG_8688</name>
</gene>
<evidence type="ECO:0000313" key="3">
    <source>
        <dbReference type="Proteomes" id="UP000002770"/>
    </source>
</evidence>
<protein>
    <recommendedName>
        <fullName evidence="4">Transmembrane protein</fullName>
    </recommendedName>
</protein>
<dbReference type="InParanoid" id="G9ETQ3"/>
<feature type="transmembrane region" description="Helical" evidence="1">
    <location>
        <begin position="350"/>
        <end position="369"/>
    </location>
</feature>
<keyword evidence="1" id="KW-1133">Transmembrane helix</keyword>
<evidence type="ECO:0000256" key="1">
    <source>
        <dbReference type="SAM" id="Phobius"/>
    </source>
</evidence>
<feature type="transmembrane region" description="Helical" evidence="1">
    <location>
        <begin position="105"/>
        <end position="126"/>
    </location>
</feature>
<feature type="transmembrane region" description="Helical" evidence="1">
    <location>
        <begin position="318"/>
        <end position="338"/>
    </location>
</feature>
<dbReference type="RefSeq" id="WP_006872557.1">
    <property type="nucleotide sequence ID" value="NZ_JH413848.1"/>
</dbReference>
<feature type="transmembrane region" description="Helical" evidence="1">
    <location>
        <begin position="376"/>
        <end position="394"/>
    </location>
</feature>
<feature type="transmembrane region" description="Helical" evidence="1">
    <location>
        <begin position="205"/>
        <end position="223"/>
    </location>
</feature>
<keyword evidence="1" id="KW-0472">Membrane</keyword>
<dbReference type="AlphaFoldDB" id="G9ETQ3"/>
<evidence type="ECO:0000313" key="2">
    <source>
        <dbReference type="EMBL" id="EHL29254.1"/>
    </source>
</evidence>
<feature type="transmembrane region" description="Helical" evidence="1">
    <location>
        <begin position="12"/>
        <end position="31"/>
    </location>
</feature>
<dbReference type="EMBL" id="JH413848">
    <property type="protein sequence ID" value="EHL29254.1"/>
    <property type="molecule type" value="Genomic_DNA"/>
</dbReference>
<feature type="transmembrane region" description="Helical" evidence="1">
    <location>
        <begin position="157"/>
        <end position="174"/>
    </location>
</feature>
<feature type="transmembrane region" description="Helical" evidence="1">
    <location>
        <begin position="181"/>
        <end position="199"/>
    </location>
</feature>
<accession>G9ETQ3</accession>
<feature type="transmembrane region" description="Helical" evidence="1">
    <location>
        <begin position="230"/>
        <end position="248"/>
    </location>
</feature>
<proteinExistence type="predicted"/>